<sequence>VISDINNFVNDDSEYDSNDSGYNSYNEYEDLIRDINEATQNSKRKDSF</sequence>
<dbReference type="Proteomes" id="UP000789920">
    <property type="component" value="Unassembled WGS sequence"/>
</dbReference>
<name>A0ACA9RYB2_9GLOM</name>
<evidence type="ECO:0000313" key="1">
    <source>
        <dbReference type="EMBL" id="CAG8816233.1"/>
    </source>
</evidence>
<comment type="caution">
    <text evidence="1">The sequence shown here is derived from an EMBL/GenBank/DDBJ whole genome shotgun (WGS) entry which is preliminary data.</text>
</comment>
<dbReference type="EMBL" id="CAJVQC010078309">
    <property type="protein sequence ID" value="CAG8816233.1"/>
    <property type="molecule type" value="Genomic_DNA"/>
</dbReference>
<organism evidence="1 2">
    <name type="scientific">Racocetra persica</name>
    <dbReference type="NCBI Taxonomy" id="160502"/>
    <lineage>
        <taxon>Eukaryota</taxon>
        <taxon>Fungi</taxon>
        <taxon>Fungi incertae sedis</taxon>
        <taxon>Mucoromycota</taxon>
        <taxon>Glomeromycotina</taxon>
        <taxon>Glomeromycetes</taxon>
        <taxon>Diversisporales</taxon>
        <taxon>Gigasporaceae</taxon>
        <taxon>Racocetra</taxon>
    </lineage>
</organism>
<keyword evidence="2" id="KW-1185">Reference proteome</keyword>
<feature type="non-terminal residue" evidence="1">
    <location>
        <position position="1"/>
    </location>
</feature>
<accession>A0ACA9RYB2</accession>
<gene>
    <name evidence="1" type="ORF">RPERSI_LOCUS24410</name>
</gene>
<protein>
    <submittedName>
        <fullName evidence="1">34289_t:CDS:1</fullName>
    </submittedName>
</protein>
<reference evidence="1" key="1">
    <citation type="submission" date="2021-06" db="EMBL/GenBank/DDBJ databases">
        <authorList>
            <person name="Kallberg Y."/>
            <person name="Tangrot J."/>
            <person name="Rosling A."/>
        </authorList>
    </citation>
    <scope>NUCLEOTIDE SEQUENCE</scope>
    <source>
        <strain evidence="1">MA461A</strain>
    </source>
</reference>
<proteinExistence type="predicted"/>
<evidence type="ECO:0000313" key="2">
    <source>
        <dbReference type="Proteomes" id="UP000789920"/>
    </source>
</evidence>